<comment type="caution">
    <text evidence="4">The sequence shown here is derived from an EMBL/GenBank/DDBJ whole genome shotgun (WGS) entry which is preliminary data.</text>
</comment>
<keyword evidence="5" id="KW-1185">Reference proteome</keyword>
<feature type="domain" description="GGDEF" evidence="3">
    <location>
        <begin position="200"/>
        <end position="343"/>
    </location>
</feature>
<dbReference type="PROSITE" id="PS50887">
    <property type="entry name" value="GGDEF"/>
    <property type="match status" value="1"/>
</dbReference>
<dbReference type="SUPFAM" id="SSF55073">
    <property type="entry name" value="Nucleotide cyclase"/>
    <property type="match status" value="1"/>
</dbReference>
<dbReference type="CDD" id="cd01949">
    <property type="entry name" value="GGDEF"/>
    <property type="match status" value="1"/>
</dbReference>
<feature type="domain" description="EAL" evidence="2">
    <location>
        <begin position="352"/>
        <end position="605"/>
    </location>
</feature>
<dbReference type="Pfam" id="PF00990">
    <property type="entry name" value="GGDEF"/>
    <property type="match status" value="1"/>
</dbReference>
<dbReference type="Pfam" id="PF00563">
    <property type="entry name" value="EAL"/>
    <property type="match status" value="1"/>
</dbReference>
<dbReference type="CDD" id="cd01948">
    <property type="entry name" value="EAL"/>
    <property type="match status" value="1"/>
</dbReference>
<gene>
    <name evidence="4" type="ORF">LDJ79_03965</name>
</gene>
<name>A0ABS7YIR4_9VIBR</name>
<dbReference type="PANTHER" id="PTHR33121">
    <property type="entry name" value="CYCLIC DI-GMP PHOSPHODIESTERASE PDEF"/>
    <property type="match status" value="1"/>
</dbReference>
<dbReference type="InterPro" id="IPR000160">
    <property type="entry name" value="GGDEF_dom"/>
</dbReference>
<evidence type="ECO:0000256" key="1">
    <source>
        <dbReference type="SAM" id="Phobius"/>
    </source>
</evidence>
<dbReference type="PANTHER" id="PTHR33121:SF79">
    <property type="entry name" value="CYCLIC DI-GMP PHOSPHODIESTERASE PDED-RELATED"/>
    <property type="match status" value="1"/>
</dbReference>
<evidence type="ECO:0000259" key="3">
    <source>
        <dbReference type="PROSITE" id="PS50887"/>
    </source>
</evidence>
<dbReference type="NCBIfam" id="TIGR00254">
    <property type="entry name" value="GGDEF"/>
    <property type="match status" value="1"/>
</dbReference>
<keyword evidence="1" id="KW-0472">Membrane</keyword>
<dbReference type="InterPro" id="IPR050706">
    <property type="entry name" value="Cyclic-di-GMP_PDE-like"/>
</dbReference>
<dbReference type="PROSITE" id="PS50883">
    <property type="entry name" value="EAL"/>
    <property type="match status" value="1"/>
</dbReference>
<proteinExistence type="predicted"/>
<dbReference type="SMART" id="SM00267">
    <property type="entry name" value="GGDEF"/>
    <property type="match status" value="1"/>
</dbReference>
<sequence length="611" mass="70054">MALFPQHRHPILLKAITPILYLLGLSLITHSLFVDHLQLGHQRLAYFSLTFGLLMTLGWLTQRHRLRQACAFVSLCVLIVSPLAHPNQHLPISDTYFLVPLCYLLLLRGFAWPIVSSLAVLTACFPQSVTLSTRPFWEDALELIIITSFATLSLSYRHRLYAQIEKFRRESMTDFLTGVGNRKAFTELLENIDTDQNLRGDYALLVLDIDNFKRINDSLGHVAGDQLLTKLTCRLKQFSLKNNTNKINNSPSDVYRLSGDEFALVLHGDDLNRAQLLPLVQEMVTHCQQEYRVANGSYFTTVSIGIALYSDAGQQVDLWYRNADVAMYRAKLKGKNRIQWYDQRLDEEMIRHHKIEQELAFVLNKKQLSLYYQPKVDIKTNRIEHAEALIRWLHPQLGMITPDEFVNVAEKSQQIIPIGRWVIYTACQQAKAWFEEGRQVCIAVNVSTIQFLYDDIIDVVTNALKTYQLPPQLLQLEITETTLMTELSRVTDTCQKLRAMGVQIAIDDFGTAYSSLNYLKQLPIDMIKIDKSFIDECVHDKDSHMILRTIIQLGHNLDKKVIAEGVNSQAQLALLHQEQCDLYQGYLCSPPLPADSFYQLVHQYPLDKKTA</sequence>
<dbReference type="InterPro" id="IPR029787">
    <property type="entry name" value="Nucleotide_cyclase"/>
</dbReference>
<dbReference type="Gene3D" id="3.20.20.450">
    <property type="entry name" value="EAL domain"/>
    <property type="match status" value="1"/>
</dbReference>
<organism evidence="4 5">
    <name type="scientific">Vibrio tritonius</name>
    <dbReference type="NCBI Taxonomy" id="1435069"/>
    <lineage>
        <taxon>Bacteria</taxon>
        <taxon>Pseudomonadati</taxon>
        <taxon>Pseudomonadota</taxon>
        <taxon>Gammaproteobacteria</taxon>
        <taxon>Vibrionales</taxon>
        <taxon>Vibrionaceae</taxon>
        <taxon>Vibrio</taxon>
    </lineage>
</organism>
<dbReference type="InterPro" id="IPR035919">
    <property type="entry name" value="EAL_sf"/>
</dbReference>
<dbReference type="Proteomes" id="UP001199044">
    <property type="component" value="Unassembled WGS sequence"/>
</dbReference>
<evidence type="ECO:0000259" key="2">
    <source>
        <dbReference type="PROSITE" id="PS50883"/>
    </source>
</evidence>
<dbReference type="SUPFAM" id="SSF141868">
    <property type="entry name" value="EAL domain-like"/>
    <property type="match status" value="1"/>
</dbReference>
<dbReference type="Gene3D" id="3.30.70.270">
    <property type="match status" value="1"/>
</dbReference>
<dbReference type="SMART" id="SM00052">
    <property type="entry name" value="EAL"/>
    <property type="match status" value="1"/>
</dbReference>
<feature type="transmembrane region" description="Helical" evidence="1">
    <location>
        <begin position="12"/>
        <end position="32"/>
    </location>
</feature>
<dbReference type="InterPro" id="IPR001633">
    <property type="entry name" value="EAL_dom"/>
</dbReference>
<protein>
    <submittedName>
        <fullName evidence="4">Bifunctional diguanylate cyclase/phosphodiesterase</fullName>
    </submittedName>
</protein>
<feature type="transmembrane region" description="Helical" evidence="1">
    <location>
        <begin position="44"/>
        <end position="61"/>
    </location>
</feature>
<evidence type="ECO:0000313" key="4">
    <source>
        <dbReference type="EMBL" id="MCA2015253.1"/>
    </source>
</evidence>
<dbReference type="RefSeq" id="WP_225249669.1">
    <property type="nucleotide sequence ID" value="NZ_JAIWIU010000019.1"/>
</dbReference>
<reference evidence="5" key="1">
    <citation type="submission" date="2023-07" db="EMBL/GenBank/DDBJ databases">
        <title>Molecular identification of indigenous halophilic bacteria isolated from red sea cost, biodegradation of synthetic dyes and assessment of degraded metabolite toxicity.</title>
        <authorList>
            <person name="Chaieb K."/>
            <person name="Altayb H.N."/>
        </authorList>
    </citation>
    <scope>NUCLEOTIDE SEQUENCE [LARGE SCALE GENOMIC DNA]</scope>
    <source>
        <strain evidence="5">K20</strain>
    </source>
</reference>
<accession>A0ABS7YIR4</accession>
<dbReference type="EMBL" id="JAIWIU010000019">
    <property type="protein sequence ID" value="MCA2015253.1"/>
    <property type="molecule type" value="Genomic_DNA"/>
</dbReference>
<keyword evidence="1" id="KW-1133">Transmembrane helix</keyword>
<keyword evidence="1" id="KW-0812">Transmembrane</keyword>
<dbReference type="InterPro" id="IPR043128">
    <property type="entry name" value="Rev_trsase/Diguanyl_cyclase"/>
</dbReference>
<evidence type="ECO:0000313" key="5">
    <source>
        <dbReference type="Proteomes" id="UP001199044"/>
    </source>
</evidence>
<feature type="transmembrane region" description="Helical" evidence="1">
    <location>
        <begin position="97"/>
        <end position="124"/>
    </location>
</feature>